<proteinExistence type="predicted"/>
<gene>
    <name evidence="1" type="ORF">ICI42_17860</name>
</gene>
<comment type="caution">
    <text evidence="1">The sequence shown here is derived from an EMBL/GenBank/DDBJ whole genome shotgun (WGS) entry which is preliminary data.</text>
</comment>
<dbReference type="Pfam" id="PF19551">
    <property type="entry name" value="DUF6074"/>
    <property type="match status" value="1"/>
</dbReference>
<evidence type="ECO:0000313" key="2">
    <source>
        <dbReference type="Proteomes" id="UP000643405"/>
    </source>
</evidence>
<dbReference type="EMBL" id="JACVVX010000006">
    <property type="protein sequence ID" value="MBD0416524.1"/>
    <property type="molecule type" value="Genomic_DNA"/>
</dbReference>
<dbReference type="InterPro" id="IPR045720">
    <property type="entry name" value="DUF6074"/>
</dbReference>
<dbReference type="Proteomes" id="UP000643405">
    <property type="component" value="Unassembled WGS sequence"/>
</dbReference>
<sequence length="92" mass="10444">MEQKQRISGTIVVFPVARRMALIRETVDILLKRHGKSADRFWHRALARLDAELVNSGLLDRAEIDRQIDAFASAVMRAIREEWRSEAGGTGL</sequence>
<dbReference type="AlphaFoldDB" id="A0A8J6PK40"/>
<reference evidence="1" key="1">
    <citation type="submission" date="2020-09" db="EMBL/GenBank/DDBJ databases">
        <title>Genome seq and assembly of Tianweitania sp.</title>
        <authorList>
            <person name="Chhetri G."/>
        </authorList>
    </citation>
    <scope>NUCLEOTIDE SEQUENCE</scope>
    <source>
        <strain evidence="1">Rool2</strain>
    </source>
</reference>
<keyword evidence="2" id="KW-1185">Reference proteome</keyword>
<evidence type="ECO:0000313" key="1">
    <source>
        <dbReference type="EMBL" id="MBD0416524.1"/>
    </source>
</evidence>
<protein>
    <submittedName>
        <fullName evidence="1">Uncharacterized protein</fullName>
    </submittedName>
</protein>
<accession>A0A8J6PK40</accession>
<name>A0A8J6PK40_9HYPH</name>
<organism evidence="1 2">
    <name type="scientific">Oryzicola mucosus</name>
    <dbReference type="NCBI Taxonomy" id="2767425"/>
    <lineage>
        <taxon>Bacteria</taxon>
        <taxon>Pseudomonadati</taxon>
        <taxon>Pseudomonadota</taxon>
        <taxon>Alphaproteobacteria</taxon>
        <taxon>Hyphomicrobiales</taxon>
        <taxon>Phyllobacteriaceae</taxon>
        <taxon>Oryzicola</taxon>
    </lineage>
</organism>
<dbReference type="RefSeq" id="WP_188165969.1">
    <property type="nucleotide sequence ID" value="NZ_JACVVX010000006.1"/>
</dbReference>